<name>A0A017SUF7_9BACT</name>
<dbReference type="InterPro" id="IPR002586">
    <property type="entry name" value="CobQ/CobB/MinD/ParA_Nub-bd_dom"/>
</dbReference>
<evidence type="ECO:0000313" key="4">
    <source>
        <dbReference type="Proteomes" id="UP000019678"/>
    </source>
</evidence>
<sequence>MLRVTFYSYKGGVGRTLALLNVAAVLARRGRKVVAVDLDLEAPGFGLSLLTRSPEGHAQRGVSEFLLERRAGENMHLQADAYAYPILPLQCGDNLWLMPAGQRAKELADLIPGLYDDPEDPSTRLFDLLVAEIAETLAPDYLFFDSRTGTADIAGVCTLELPQVVVAVCGLGEQNVEGMADVLQQMRHVRHENEMPEVATLVALSPVPQFQQDLASRGAGAGPRQFSWPRGLPGPGTGREGLSSEELLLLGRMEEIERRVMVPIYQEFGPGLESFPNLHHQDLLHELAYEPLVPLTGELQIARGSRLAGQYRALAQSIARASTIDASMVPMDEAWMDVMGKRP</sequence>
<dbReference type="InterPro" id="IPR027417">
    <property type="entry name" value="P-loop_NTPase"/>
</dbReference>
<organism evidence="3 4">
    <name type="scientific">Chondromyces apiculatus DSM 436</name>
    <dbReference type="NCBI Taxonomy" id="1192034"/>
    <lineage>
        <taxon>Bacteria</taxon>
        <taxon>Pseudomonadati</taxon>
        <taxon>Myxococcota</taxon>
        <taxon>Polyangia</taxon>
        <taxon>Polyangiales</taxon>
        <taxon>Polyangiaceae</taxon>
        <taxon>Chondromyces</taxon>
    </lineage>
</organism>
<reference evidence="3 4" key="1">
    <citation type="submission" date="2013-05" db="EMBL/GenBank/DDBJ databases">
        <title>Genome assembly of Chondromyces apiculatus DSM 436.</title>
        <authorList>
            <person name="Sharma G."/>
            <person name="Khatri I."/>
            <person name="Kaur C."/>
            <person name="Mayilraj S."/>
            <person name="Subramanian S."/>
        </authorList>
    </citation>
    <scope>NUCLEOTIDE SEQUENCE [LARGE SCALE GENOMIC DNA]</scope>
    <source>
        <strain evidence="3 4">DSM 436</strain>
    </source>
</reference>
<keyword evidence="4" id="KW-1185">Reference proteome</keyword>
<proteinExistence type="predicted"/>
<dbReference type="Proteomes" id="UP000019678">
    <property type="component" value="Unassembled WGS sequence"/>
</dbReference>
<dbReference type="Gene3D" id="3.40.50.300">
    <property type="entry name" value="P-loop containing nucleotide triphosphate hydrolases"/>
    <property type="match status" value="1"/>
</dbReference>
<dbReference type="InterPro" id="IPR050678">
    <property type="entry name" value="DNA_Partitioning_ATPase"/>
</dbReference>
<feature type="domain" description="CobQ/CobB/MinD/ParA nucleotide binding" evidence="2">
    <location>
        <begin position="5"/>
        <end position="44"/>
    </location>
</feature>
<dbReference type="EMBL" id="ASRX01000104">
    <property type="protein sequence ID" value="EYF00603.1"/>
    <property type="molecule type" value="Genomic_DNA"/>
</dbReference>
<evidence type="ECO:0000256" key="1">
    <source>
        <dbReference type="SAM" id="MobiDB-lite"/>
    </source>
</evidence>
<comment type="caution">
    <text evidence="3">The sequence shown here is derived from an EMBL/GenBank/DDBJ whole genome shotgun (WGS) entry which is preliminary data.</text>
</comment>
<dbReference type="OrthoDB" id="580767at2"/>
<feature type="region of interest" description="Disordered" evidence="1">
    <location>
        <begin position="215"/>
        <end position="240"/>
    </location>
</feature>
<dbReference type="Pfam" id="PF01656">
    <property type="entry name" value="CbiA"/>
    <property type="match status" value="1"/>
</dbReference>
<dbReference type="STRING" id="1192034.CAP_0418"/>
<evidence type="ECO:0000259" key="2">
    <source>
        <dbReference type="Pfam" id="PF01656"/>
    </source>
</evidence>
<gene>
    <name evidence="3" type="ORF">CAP_0418</name>
</gene>
<dbReference type="PANTHER" id="PTHR13696">
    <property type="entry name" value="P-LOOP CONTAINING NUCLEOSIDE TRIPHOSPHATE HYDROLASE"/>
    <property type="match status" value="1"/>
</dbReference>
<evidence type="ECO:0000313" key="3">
    <source>
        <dbReference type="EMBL" id="EYF00603.1"/>
    </source>
</evidence>
<dbReference type="RefSeq" id="WP_044250857.1">
    <property type="nucleotide sequence ID" value="NZ_ASRX01000104.1"/>
</dbReference>
<dbReference type="AlphaFoldDB" id="A0A017SUF7"/>
<dbReference type="NCBIfam" id="NF047398">
    <property type="entry name" value="AAA_KGGVGR"/>
    <property type="match status" value="1"/>
</dbReference>
<protein>
    <submittedName>
        <fullName evidence="3">Putative ATP/GTP-binding protein</fullName>
    </submittedName>
</protein>
<dbReference type="PANTHER" id="PTHR13696:SF52">
    <property type="entry name" value="PARA FAMILY PROTEIN CT_582"/>
    <property type="match status" value="1"/>
</dbReference>
<accession>A0A017SUF7</accession>
<dbReference type="eggNOG" id="COG0455">
    <property type="taxonomic scope" value="Bacteria"/>
</dbReference>
<dbReference type="SUPFAM" id="SSF52540">
    <property type="entry name" value="P-loop containing nucleoside triphosphate hydrolases"/>
    <property type="match status" value="1"/>
</dbReference>